<dbReference type="GO" id="GO:0004930">
    <property type="term" value="F:G protein-coupled receptor activity"/>
    <property type="evidence" value="ECO:0007669"/>
    <property type="project" value="UniProtKB-KW"/>
</dbReference>
<keyword evidence="3 9" id="KW-0812">Transmembrane</keyword>
<dbReference type="InterPro" id="IPR000276">
    <property type="entry name" value="GPCR_Rhodpsn"/>
</dbReference>
<proteinExistence type="inferred from homology"/>
<dbReference type="PANTHER" id="PTHR24228:SF74">
    <property type="entry name" value="G-PROTEIN COUPLED RECEPTORS FAMILY 1 PROFILE DOMAIN-CONTAINING PROTEIN"/>
    <property type="match status" value="1"/>
</dbReference>
<feature type="transmembrane region" description="Helical" evidence="10">
    <location>
        <begin position="142"/>
        <end position="162"/>
    </location>
</feature>
<comment type="caution">
    <text evidence="12">The sequence shown here is derived from an EMBL/GenBank/DDBJ whole genome shotgun (WGS) entry which is preliminary data.</text>
</comment>
<comment type="similarity">
    <text evidence="9">Belongs to the G-protein coupled receptor 1 family.</text>
</comment>
<feature type="transmembrane region" description="Helical" evidence="10">
    <location>
        <begin position="190"/>
        <end position="209"/>
    </location>
</feature>
<protein>
    <recommendedName>
        <fullName evidence="11">G-protein coupled receptors family 1 profile domain-containing protein</fullName>
    </recommendedName>
</protein>
<keyword evidence="8 9" id="KW-0807">Transducer</keyword>
<keyword evidence="2" id="KW-1003">Cell membrane</keyword>
<gene>
    <name evidence="12" type="ORF">BaRGS_00032429</name>
</gene>
<organism evidence="12 13">
    <name type="scientific">Batillaria attramentaria</name>
    <dbReference type="NCBI Taxonomy" id="370345"/>
    <lineage>
        <taxon>Eukaryota</taxon>
        <taxon>Metazoa</taxon>
        <taxon>Spiralia</taxon>
        <taxon>Lophotrochozoa</taxon>
        <taxon>Mollusca</taxon>
        <taxon>Gastropoda</taxon>
        <taxon>Caenogastropoda</taxon>
        <taxon>Sorbeoconcha</taxon>
        <taxon>Cerithioidea</taxon>
        <taxon>Batillariidae</taxon>
        <taxon>Batillaria</taxon>
    </lineage>
</organism>
<evidence type="ECO:0000256" key="2">
    <source>
        <dbReference type="ARBA" id="ARBA00022475"/>
    </source>
</evidence>
<evidence type="ECO:0000313" key="12">
    <source>
        <dbReference type="EMBL" id="KAK7476311.1"/>
    </source>
</evidence>
<feature type="transmembrane region" description="Helical" evidence="10">
    <location>
        <begin position="249"/>
        <end position="268"/>
    </location>
</feature>
<evidence type="ECO:0000256" key="1">
    <source>
        <dbReference type="ARBA" id="ARBA00004651"/>
    </source>
</evidence>
<keyword evidence="13" id="KW-1185">Reference proteome</keyword>
<evidence type="ECO:0000313" key="13">
    <source>
        <dbReference type="Proteomes" id="UP001519460"/>
    </source>
</evidence>
<evidence type="ECO:0000256" key="9">
    <source>
        <dbReference type="RuleBase" id="RU000688"/>
    </source>
</evidence>
<evidence type="ECO:0000259" key="11">
    <source>
        <dbReference type="PROSITE" id="PS50262"/>
    </source>
</evidence>
<dbReference type="GO" id="GO:0005886">
    <property type="term" value="C:plasma membrane"/>
    <property type="evidence" value="ECO:0007669"/>
    <property type="project" value="UniProtKB-SubCell"/>
</dbReference>
<dbReference type="PANTHER" id="PTHR24228">
    <property type="entry name" value="B2 BRADYKININ RECEPTOR/ANGIOTENSIN II RECEPTOR"/>
    <property type="match status" value="1"/>
</dbReference>
<feature type="transmembrane region" description="Helical" evidence="10">
    <location>
        <begin position="62"/>
        <end position="83"/>
    </location>
</feature>
<evidence type="ECO:0000256" key="10">
    <source>
        <dbReference type="SAM" id="Phobius"/>
    </source>
</evidence>
<keyword evidence="5 9" id="KW-0297">G-protein coupled receptor</keyword>
<dbReference type="PROSITE" id="PS00237">
    <property type="entry name" value="G_PROTEIN_RECEP_F1_1"/>
    <property type="match status" value="1"/>
</dbReference>
<dbReference type="PRINTS" id="PR00237">
    <property type="entry name" value="GPCRRHODOPSN"/>
</dbReference>
<feature type="transmembrane region" description="Helical" evidence="10">
    <location>
        <begin position="280"/>
        <end position="301"/>
    </location>
</feature>
<evidence type="ECO:0000256" key="8">
    <source>
        <dbReference type="ARBA" id="ARBA00023224"/>
    </source>
</evidence>
<dbReference type="EMBL" id="JACVVK020000379">
    <property type="protein sequence ID" value="KAK7476311.1"/>
    <property type="molecule type" value="Genomic_DNA"/>
</dbReference>
<dbReference type="InterPro" id="IPR017452">
    <property type="entry name" value="GPCR_Rhodpsn_7TM"/>
</dbReference>
<dbReference type="Pfam" id="PF00001">
    <property type="entry name" value="7tm_1"/>
    <property type="match status" value="1"/>
</dbReference>
<evidence type="ECO:0000256" key="7">
    <source>
        <dbReference type="ARBA" id="ARBA00023170"/>
    </source>
</evidence>
<comment type="subcellular location">
    <subcellularLocation>
        <location evidence="1">Cell membrane</location>
        <topology evidence="1">Multi-pass membrane protein</topology>
    </subcellularLocation>
</comment>
<name>A0ABD0JNL3_9CAEN</name>
<accession>A0ABD0JNL3</accession>
<feature type="domain" description="G-protein coupled receptors family 1 profile" evidence="11">
    <location>
        <begin position="42"/>
        <end position="299"/>
    </location>
</feature>
<keyword evidence="4 10" id="KW-1133">Transmembrane helix</keyword>
<feature type="transmembrane region" description="Helical" evidence="10">
    <location>
        <begin position="23"/>
        <end position="50"/>
    </location>
</feature>
<feature type="transmembrane region" description="Helical" evidence="10">
    <location>
        <begin position="103"/>
        <end position="121"/>
    </location>
</feature>
<dbReference type="AlphaFoldDB" id="A0ABD0JNL3"/>
<keyword evidence="6 10" id="KW-0472">Membrane</keyword>
<dbReference type="SMART" id="SM01381">
    <property type="entry name" value="7TM_GPCR_Srsx"/>
    <property type="match status" value="1"/>
</dbReference>
<keyword evidence="7 9" id="KW-0675">Receptor</keyword>
<evidence type="ECO:0000256" key="4">
    <source>
        <dbReference type="ARBA" id="ARBA00022989"/>
    </source>
</evidence>
<evidence type="ECO:0000256" key="6">
    <source>
        <dbReference type="ARBA" id="ARBA00023136"/>
    </source>
</evidence>
<dbReference type="Gene3D" id="1.20.1070.10">
    <property type="entry name" value="Rhodopsin 7-helix transmembrane proteins"/>
    <property type="match status" value="1"/>
</dbReference>
<dbReference type="SUPFAM" id="SSF81321">
    <property type="entry name" value="Family A G protein-coupled receptor-like"/>
    <property type="match status" value="1"/>
</dbReference>
<evidence type="ECO:0000256" key="3">
    <source>
        <dbReference type="ARBA" id="ARBA00022692"/>
    </source>
</evidence>
<dbReference type="PROSITE" id="PS50262">
    <property type="entry name" value="G_PROTEIN_RECEP_F1_2"/>
    <property type="match status" value="1"/>
</dbReference>
<dbReference type="Proteomes" id="UP001519460">
    <property type="component" value="Unassembled WGS sequence"/>
</dbReference>
<reference evidence="12 13" key="1">
    <citation type="journal article" date="2023" name="Sci. Data">
        <title>Genome assembly of the Korean intertidal mud-creeper Batillaria attramentaria.</title>
        <authorList>
            <person name="Patra A.K."/>
            <person name="Ho P.T."/>
            <person name="Jun S."/>
            <person name="Lee S.J."/>
            <person name="Kim Y."/>
            <person name="Won Y.J."/>
        </authorList>
    </citation>
    <scope>NUCLEOTIDE SEQUENCE [LARGE SCALE GENOMIC DNA]</scope>
    <source>
        <strain evidence="12">Wonlab-2016</strain>
    </source>
</reference>
<sequence>MDNVSELEAISSRIKSLSLESQLALYLSVSLMAIVIVVGCAGNLMVILAVRTTKKLQIVSNAFVVNLSVCDLLFVTIVLPFNIYTYLSDGWTLPVLLCKFVGFLGYTLTGTTIITITLIAWNRYKLVVSPQGYKQLFSPIRIAVMLLAAWVLPMICLFPALLEVWGRFGYVSMMVTCNLLLDHDSQSFKLFLLIVRAAIPCGLIIYYYVRIYRTTIASHRRVKQGRLLASPTNRLDQQIQRKEMHLTKMMATIFIVFALSYFPCTISSIVDWNTVLSKRFHMFCLITVYVGSAVNPLIYGLMNSQFRHAYYTILLCRCCSPNADVNSKSAATSSSVYRKNVMIKSVAKDQEDRRGILTSDQSATPMSSPEQVAKISKMLHRTETEKTYVSYYEDNAGSDDPDPFNAI</sequence>
<evidence type="ECO:0000256" key="5">
    <source>
        <dbReference type="ARBA" id="ARBA00023040"/>
    </source>
</evidence>